<keyword evidence="3" id="KW-1185">Reference proteome</keyword>
<organism evidence="2 3">
    <name type="scientific">Coprinellus micaceus</name>
    <name type="common">Glistening ink-cap mushroom</name>
    <name type="synonym">Coprinus micaceus</name>
    <dbReference type="NCBI Taxonomy" id="71717"/>
    <lineage>
        <taxon>Eukaryota</taxon>
        <taxon>Fungi</taxon>
        <taxon>Dikarya</taxon>
        <taxon>Basidiomycota</taxon>
        <taxon>Agaricomycotina</taxon>
        <taxon>Agaricomycetes</taxon>
        <taxon>Agaricomycetidae</taxon>
        <taxon>Agaricales</taxon>
        <taxon>Agaricineae</taxon>
        <taxon>Psathyrellaceae</taxon>
        <taxon>Coprinellus</taxon>
    </lineage>
</organism>
<protein>
    <submittedName>
        <fullName evidence="2">Uncharacterized protein</fullName>
    </submittedName>
</protein>
<proteinExistence type="predicted"/>
<evidence type="ECO:0000256" key="1">
    <source>
        <dbReference type="SAM" id="MobiDB-lite"/>
    </source>
</evidence>
<dbReference type="EMBL" id="QPFP01000013">
    <property type="protein sequence ID" value="TEB33022.1"/>
    <property type="molecule type" value="Genomic_DNA"/>
</dbReference>
<sequence length="487" mass="52844">MPTLRYIDFVVLAITSIYGQTKNPEMTVVAVREEATKQSKKVRFGFSSQARTHLTKGLITLRTIKVLAFLRDDEDAGRWEDHNSVTLTASGIEMFSQLQCIVVRGGDGQPKPEDGLDESELKTLHAARHHCFKRLTGRTPPMLTAIQSDRMNRKLAREKAELGSRLQEAMNELKTSVAPMESIQGSTTFAIGPSGANTRASTPDGSDSAPTTGTPSAMIDPLSGPSRTEKAQRPGPLSSTPSRAGPAGRPLHRTYTSSGSAVFGGLVSPKPTERRLPDDDTPMDTDEPGSYLPSSPPVIPVTPCAQRTQVSTAHLAYPSPVSATRPNAAADTSNLRFQGVESPSIRVQADPITSEPSDLLNRAKGIVLACLWPRLGPFLSRDTESAPEISQEGLDAVVKEQEILRARITQRDQEKTVLQKQVDDLQNQACGPCGEKDEEITSLRKWKTDIIAQSRARHEENGRWLDGLLPTENATASRSVPISVISA</sequence>
<dbReference type="AlphaFoldDB" id="A0A4Y7THH5"/>
<dbReference type="Proteomes" id="UP000298030">
    <property type="component" value="Unassembled WGS sequence"/>
</dbReference>
<evidence type="ECO:0000313" key="2">
    <source>
        <dbReference type="EMBL" id="TEB33022.1"/>
    </source>
</evidence>
<name>A0A4Y7THH5_COPMI</name>
<evidence type="ECO:0000313" key="3">
    <source>
        <dbReference type="Proteomes" id="UP000298030"/>
    </source>
</evidence>
<gene>
    <name evidence="2" type="ORF">FA13DRAFT_1730756</name>
</gene>
<accession>A0A4Y7THH5</accession>
<comment type="caution">
    <text evidence="2">The sequence shown here is derived from an EMBL/GenBank/DDBJ whole genome shotgun (WGS) entry which is preliminary data.</text>
</comment>
<feature type="compositionally biased region" description="Polar residues" evidence="1">
    <location>
        <begin position="186"/>
        <end position="215"/>
    </location>
</feature>
<reference evidence="2 3" key="1">
    <citation type="journal article" date="2019" name="Nat. Ecol. Evol.">
        <title>Megaphylogeny resolves global patterns of mushroom evolution.</title>
        <authorList>
            <person name="Varga T."/>
            <person name="Krizsan K."/>
            <person name="Foldi C."/>
            <person name="Dima B."/>
            <person name="Sanchez-Garcia M."/>
            <person name="Sanchez-Ramirez S."/>
            <person name="Szollosi G.J."/>
            <person name="Szarkandi J.G."/>
            <person name="Papp V."/>
            <person name="Albert L."/>
            <person name="Andreopoulos W."/>
            <person name="Angelini C."/>
            <person name="Antonin V."/>
            <person name="Barry K.W."/>
            <person name="Bougher N.L."/>
            <person name="Buchanan P."/>
            <person name="Buyck B."/>
            <person name="Bense V."/>
            <person name="Catcheside P."/>
            <person name="Chovatia M."/>
            <person name="Cooper J."/>
            <person name="Damon W."/>
            <person name="Desjardin D."/>
            <person name="Finy P."/>
            <person name="Geml J."/>
            <person name="Haridas S."/>
            <person name="Hughes K."/>
            <person name="Justo A."/>
            <person name="Karasinski D."/>
            <person name="Kautmanova I."/>
            <person name="Kiss B."/>
            <person name="Kocsube S."/>
            <person name="Kotiranta H."/>
            <person name="LaButti K.M."/>
            <person name="Lechner B.E."/>
            <person name="Liimatainen K."/>
            <person name="Lipzen A."/>
            <person name="Lukacs Z."/>
            <person name="Mihaltcheva S."/>
            <person name="Morgado L.N."/>
            <person name="Niskanen T."/>
            <person name="Noordeloos M.E."/>
            <person name="Ohm R.A."/>
            <person name="Ortiz-Santana B."/>
            <person name="Ovrebo C."/>
            <person name="Racz N."/>
            <person name="Riley R."/>
            <person name="Savchenko A."/>
            <person name="Shiryaev A."/>
            <person name="Soop K."/>
            <person name="Spirin V."/>
            <person name="Szebenyi C."/>
            <person name="Tomsovsky M."/>
            <person name="Tulloss R.E."/>
            <person name="Uehling J."/>
            <person name="Grigoriev I.V."/>
            <person name="Vagvolgyi C."/>
            <person name="Papp T."/>
            <person name="Martin F.M."/>
            <person name="Miettinen O."/>
            <person name="Hibbett D.S."/>
            <person name="Nagy L.G."/>
        </authorList>
    </citation>
    <scope>NUCLEOTIDE SEQUENCE [LARGE SCALE GENOMIC DNA]</scope>
    <source>
        <strain evidence="2 3">FP101781</strain>
    </source>
</reference>
<feature type="region of interest" description="Disordered" evidence="1">
    <location>
        <begin position="186"/>
        <end position="298"/>
    </location>
</feature>